<proteinExistence type="predicted"/>
<evidence type="ECO:0008006" key="4">
    <source>
        <dbReference type="Google" id="ProtNLM"/>
    </source>
</evidence>
<name>A0ABW5D8R1_9BACT</name>
<evidence type="ECO:0000313" key="2">
    <source>
        <dbReference type="EMBL" id="MFD2256803.1"/>
    </source>
</evidence>
<dbReference type="Proteomes" id="UP001597375">
    <property type="component" value="Unassembled WGS sequence"/>
</dbReference>
<reference evidence="3" key="1">
    <citation type="journal article" date="2019" name="Int. J. Syst. Evol. Microbiol.">
        <title>The Global Catalogue of Microorganisms (GCM) 10K type strain sequencing project: providing services to taxonomists for standard genome sequencing and annotation.</title>
        <authorList>
            <consortium name="The Broad Institute Genomics Platform"/>
            <consortium name="The Broad Institute Genome Sequencing Center for Infectious Disease"/>
            <person name="Wu L."/>
            <person name="Ma J."/>
        </authorList>
    </citation>
    <scope>NUCLEOTIDE SEQUENCE [LARGE SCALE GENOMIC DNA]</scope>
    <source>
        <strain evidence="3">CGMCC 4.7106</strain>
    </source>
</reference>
<keyword evidence="1" id="KW-1133">Transmembrane helix</keyword>
<dbReference type="RefSeq" id="WP_386820091.1">
    <property type="nucleotide sequence ID" value="NZ_JBHUIT010000016.1"/>
</dbReference>
<keyword evidence="1" id="KW-0812">Transmembrane</keyword>
<comment type="caution">
    <text evidence="2">The sequence shown here is derived from an EMBL/GenBank/DDBJ whole genome shotgun (WGS) entry which is preliminary data.</text>
</comment>
<organism evidence="2 3">
    <name type="scientific">Luteolibacter algae</name>
    <dbReference type="NCBI Taxonomy" id="454151"/>
    <lineage>
        <taxon>Bacteria</taxon>
        <taxon>Pseudomonadati</taxon>
        <taxon>Verrucomicrobiota</taxon>
        <taxon>Verrucomicrobiia</taxon>
        <taxon>Verrucomicrobiales</taxon>
        <taxon>Verrucomicrobiaceae</taxon>
        <taxon>Luteolibacter</taxon>
    </lineage>
</organism>
<sequence>MNPSEQIICKPTPWFTLRAVAMLAMFSVFAVLFFIDGTTGYRKKNLEFYVHATFQKASATFAKMNEDKTLTAESWKDFASEQNVDFPEDSSVLPKDLELPMKWPAVLQDYGKMKELQPHLLWQKYSGENRMSNSPPEHDFDSGKIREQIVVFYICLGLALLTLYFLIRTTLRSLRADDEALTTASGARIPYQDMKSLDLRKWDTKGIAVVEYDGNSGKGRARIDGLTYGGFKKDQGEPAEKLMQKIRSNFSGEIIEYTSIDEPESPSERPENN</sequence>
<keyword evidence="1" id="KW-0472">Membrane</keyword>
<keyword evidence="3" id="KW-1185">Reference proteome</keyword>
<evidence type="ECO:0000256" key="1">
    <source>
        <dbReference type="SAM" id="Phobius"/>
    </source>
</evidence>
<dbReference type="EMBL" id="JBHUIT010000016">
    <property type="protein sequence ID" value="MFD2256803.1"/>
    <property type="molecule type" value="Genomic_DNA"/>
</dbReference>
<accession>A0ABW5D8R1</accession>
<evidence type="ECO:0000313" key="3">
    <source>
        <dbReference type="Proteomes" id="UP001597375"/>
    </source>
</evidence>
<gene>
    <name evidence="2" type="ORF">ACFSSA_08960</name>
</gene>
<feature type="transmembrane region" description="Helical" evidence="1">
    <location>
        <begin position="149"/>
        <end position="167"/>
    </location>
</feature>
<feature type="transmembrane region" description="Helical" evidence="1">
    <location>
        <begin position="15"/>
        <end position="35"/>
    </location>
</feature>
<protein>
    <recommendedName>
        <fullName evidence="4">DUF3592 domain-containing protein</fullName>
    </recommendedName>
</protein>